<dbReference type="PIRSF" id="PIRSF000171">
    <property type="entry name" value="SDHA_APRA_LASPO"/>
    <property type="match status" value="1"/>
</dbReference>
<dbReference type="PRINTS" id="PR00368">
    <property type="entry name" value="FADPNR"/>
</dbReference>
<evidence type="ECO:0000256" key="3">
    <source>
        <dbReference type="PIRSR" id="PIRSR000171-1"/>
    </source>
</evidence>
<dbReference type="RefSeq" id="WP_094013793.1">
    <property type="nucleotide sequence ID" value="NZ_NMQW01000005.1"/>
</dbReference>
<accession>A0A229UVD7</accession>
<dbReference type="GO" id="GO:0005886">
    <property type="term" value="C:plasma membrane"/>
    <property type="evidence" value="ECO:0007669"/>
    <property type="project" value="TreeGrafter"/>
</dbReference>
<evidence type="ECO:0000259" key="4">
    <source>
        <dbReference type="Pfam" id="PF00890"/>
    </source>
</evidence>
<dbReference type="InterPro" id="IPR030664">
    <property type="entry name" value="SdhA/FrdA/AprA"/>
</dbReference>
<feature type="domain" description="Fumarate reductase/succinate dehydrogenase flavoprotein-like C-terminal" evidence="5">
    <location>
        <begin position="431"/>
        <end position="502"/>
    </location>
</feature>
<dbReference type="SUPFAM" id="SSF46977">
    <property type="entry name" value="Succinate dehydrogenase/fumarate reductase flavoprotein C-terminal domain"/>
    <property type="match status" value="1"/>
</dbReference>
<dbReference type="PANTHER" id="PTHR11632">
    <property type="entry name" value="SUCCINATE DEHYDROGENASE 2 FLAVOPROTEIN SUBUNIT"/>
    <property type="match status" value="1"/>
</dbReference>
<dbReference type="GO" id="GO:0000104">
    <property type="term" value="F:succinate dehydrogenase activity"/>
    <property type="evidence" value="ECO:0007669"/>
    <property type="project" value="TreeGrafter"/>
</dbReference>
<keyword evidence="1" id="KW-0285">Flavoprotein</keyword>
<protein>
    <submittedName>
        <fullName evidence="6">Pyridine nucleotide-disulfide oxidoreductase</fullName>
    </submittedName>
</protein>
<evidence type="ECO:0000256" key="1">
    <source>
        <dbReference type="ARBA" id="ARBA00022630"/>
    </source>
</evidence>
<dbReference type="AlphaFoldDB" id="A0A229UVD7"/>
<dbReference type="Pfam" id="PF02910">
    <property type="entry name" value="Succ_DH_flav_C"/>
    <property type="match status" value="1"/>
</dbReference>
<evidence type="ECO:0000259" key="5">
    <source>
        <dbReference type="Pfam" id="PF02910"/>
    </source>
</evidence>
<dbReference type="InterPro" id="IPR003953">
    <property type="entry name" value="FAD-dep_OxRdtase_2_FAD-bd"/>
</dbReference>
<dbReference type="SUPFAM" id="SSF51905">
    <property type="entry name" value="FAD/NAD(P)-binding domain"/>
    <property type="match status" value="1"/>
</dbReference>
<dbReference type="Gene3D" id="1.20.58.100">
    <property type="entry name" value="Fumarate reductase/succinate dehydrogenase flavoprotein-like, C-terminal domain"/>
    <property type="match status" value="1"/>
</dbReference>
<feature type="active site" description="Proton acceptor" evidence="3">
    <location>
        <position position="257"/>
    </location>
</feature>
<dbReference type="InterPro" id="IPR037099">
    <property type="entry name" value="Fum_R/Succ_DH_flav-like_C_sf"/>
</dbReference>
<dbReference type="InterPro" id="IPR015939">
    <property type="entry name" value="Fum_Rdtase/Succ_DH_flav-like_C"/>
</dbReference>
<comment type="caution">
    <text evidence="6">The sequence shown here is derived from an EMBL/GenBank/DDBJ whole genome shotgun (WGS) entry which is preliminary data.</text>
</comment>
<organism evidence="6 7">
    <name type="scientific">Paenibacillus rigui</name>
    <dbReference type="NCBI Taxonomy" id="554312"/>
    <lineage>
        <taxon>Bacteria</taxon>
        <taxon>Bacillati</taxon>
        <taxon>Bacillota</taxon>
        <taxon>Bacilli</taxon>
        <taxon>Bacillales</taxon>
        <taxon>Paenibacillaceae</taxon>
        <taxon>Paenibacillus</taxon>
    </lineage>
</organism>
<name>A0A229UVD7_9BACL</name>
<sequence length="544" mass="58429">MTQYDVRLTADVLVIGGGPSGTWAAVTAAQEGAKVVLVDKGYCGTSGATAPSGTGVWYVNPTPEEREQAMKSREALGGYLADRGWMQRVLDRTFANTNQIADWGYVFPVDEQGISQRKSLQGPEYMKLMRRQVQKAGVKILDHSPALELLADEHGVAGATGTNIQTKETWRVDASAVVIATGGCAFLSKALGTNVLTGDGYLLAAEAGADFSGMEFSTAYSLCPAFSPVTKSAFYSWATFYYEDGRVIEGAGSQRGRSIIARTLLTQPVYAQLDKADDELKRAMRKAQPNFFLSFDRLGIDPFTQKFPVTLRFEGTVRGTGGIHIIDESCATKVPGLYAAGDAATRELICGGFTGGGSHNAAWAMSSGYWSGEGAARYALKLGVHAASRNAQGLSERTGIATQPTERKGSTDTSEIVKAVQDEVFPYDRNWFRTGAGLESGLQRLDRVWNEVKGGLQAADGNAVRVREAAAMTATARWMFTSGAARQETRGMHRREDFPGADAGQHYRLLSGGLDQTWARPITASEAAAASASTEFIIQREAVI</sequence>
<keyword evidence="2" id="KW-0560">Oxidoreductase</keyword>
<dbReference type="OrthoDB" id="9805351at2"/>
<dbReference type="PANTHER" id="PTHR11632:SF73">
    <property type="entry name" value="BLR3196 PROTEIN"/>
    <property type="match status" value="1"/>
</dbReference>
<dbReference type="Pfam" id="PF00890">
    <property type="entry name" value="FAD_binding_2"/>
    <property type="match status" value="1"/>
</dbReference>
<feature type="domain" description="FAD-dependent oxidoreductase 2 FAD-binding" evidence="4">
    <location>
        <begin position="11"/>
        <end position="217"/>
    </location>
</feature>
<dbReference type="PRINTS" id="PR00411">
    <property type="entry name" value="PNDRDTASEI"/>
</dbReference>
<dbReference type="Proteomes" id="UP000215509">
    <property type="component" value="Unassembled WGS sequence"/>
</dbReference>
<dbReference type="EMBL" id="NMQW01000005">
    <property type="protein sequence ID" value="OXM87496.1"/>
    <property type="molecule type" value="Genomic_DNA"/>
</dbReference>
<dbReference type="InterPro" id="IPR036188">
    <property type="entry name" value="FAD/NAD-bd_sf"/>
</dbReference>
<dbReference type="Gene3D" id="3.50.50.60">
    <property type="entry name" value="FAD/NAD(P)-binding domain"/>
    <property type="match status" value="1"/>
</dbReference>
<dbReference type="GO" id="GO:0050660">
    <property type="term" value="F:flavin adenine dinucleotide binding"/>
    <property type="evidence" value="ECO:0007669"/>
    <property type="project" value="TreeGrafter"/>
</dbReference>
<reference evidence="6 7" key="1">
    <citation type="submission" date="2017-07" db="EMBL/GenBank/DDBJ databases">
        <title>Genome sequencing and assembly of Paenibacillus rigui.</title>
        <authorList>
            <person name="Mayilraj S."/>
        </authorList>
    </citation>
    <scope>NUCLEOTIDE SEQUENCE [LARGE SCALE GENOMIC DNA]</scope>
    <source>
        <strain evidence="6 7">JCM 16352</strain>
    </source>
</reference>
<dbReference type="GO" id="GO:0009061">
    <property type="term" value="P:anaerobic respiration"/>
    <property type="evidence" value="ECO:0007669"/>
    <property type="project" value="TreeGrafter"/>
</dbReference>
<evidence type="ECO:0000313" key="6">
    <source>
        <dbReference type="EMBL" id="OXM87496.1"/>
    </source>
</evidence>
<evidence type="ECO:0000256" key="2">
    <source>
        <dbReference type="ARBA" id="ARBA00023002"/>
    </source>
</evidence>
<proteinExistence type="predicted"/>
<dbReference type="GO" id="GO:0009055">
    <property type="term" value="F:electron transfer activity"/>
    <property type="evidence" value="ECO:0007669"/>
    <property type="project" value="TreeGrafter"/>
</dbReference>
<evidence type="ECO:0000313" key="7">
    <source>
        <dbReference type="Proteomes" id="UP000215509"/>
    </source>
</evidence>
<keyword evidence="7" id="KW-1185">Reference proteome</keyword>
<gene>
    <name evidence="6" type="ORF">CF651_05195</name>
</gene>